<dbReference type="AlphaFoldDB" id="A0A4Y8M5B6"/>
<dbReference type="EMBL" id="SOMN01000002">
    <property type="protein sequence ID" value="TFE30840.1"/>
    <property type="molecule type" value="Genomic_DNA"/>
</dbReference>
<proteinExistence type="predicted"/>
<reference evidence="1 2" key="1">
    <citation type="submission" date="2019-03" db="EMBL/GenBank/DDBJ databases">
        <title>Cohnella endophytica sp. nov., a novel endophytic bacterium isolated from bark of Sonneratia apetala.</title>
        <authorList>
            <person name="Tuo L."/>
        </authorList>
    </citation>
    <scope>NUCLEOTIDE SEQUENCE [LARGE SCALE GENOMIC DNA]</scope>
    <source>
        <strain evidence="1 2">CCTCC AB 208254</strain>
    </source>
</reference>
<gene>
    <name evidence="1" type="ORF">E2980_03425</name>
</gene>
<keyword evidence="2" id="KW-1185">Reference proteome</keyword>
<dbReference type="OrthoDB" id="2618258at2"/>
<protein>
    <recommendedName>
        <fullName evidence="3">Prophage tail endopeptidase domain-containing protein</fullName>
    </recommendedName>
</protein>
<evidence type="ECO:0000313" key="2">
    <source>
        <dbReference type="Proteomes" id="UP000297900"/>
    </source>
</evidence>
<organism evidence="1 2">
    <name type="scientific">Cohnella luojiensis</name>
    <dbReference type="NCBI Taxonomy" id="652876"/>
    <lineage>
        <taxon>Bacteria</taxon>
        <taxon>Bacillati</taxon>
        <taxon>Bacillota</taxon>
        <taxon>Bacilli</taxon>
        <taxon>Bacillales</taxon>
        <taxon>Paenibacillaceae</taxon>
        <taxon>Cohnella</taxon>
    </lineage>
</organism>
<name>A0A4Y8M5B6_9BACL</name>
<dbReference type="Proteomes" id="UP000297900">
    <property type="component" value="Unassembled WGS sequence"/>
</dbReference>
<comment type="caution">
    <text evidence="1">The sequence shown here is derived from an EMBL/GenBank/DDBJ whole genome shotgun (WGS) entry which is preliminary data.</text>
</comment>
<dbReference type="RefSeq" id="WP_135150719.1">
    <property type="nucleotide sequence ID" value="NZ_SOMN01000002.1"/>
</dbReference>
<evidence type="ECO:0008006" key="3">
    <source>
        <dbReference type="Google" id="ProtNLM"/>
    </source>
</evidence>
<accession>A0A4Y8M5B6</accession>
<sequence length="677" mass="73803">MYPISALYTEYLKRHDREFLVKADITGTEYSNDVIVDFTIENSLVLGEEFEIGTTILSKLTIKLRTEDVIAPNARIVPYLSLRLPPELAGAESPWQDVAVAWQDAAFPWGGAQTEWMPLGEFYVDSREKINDTWVYTCYDRLVWADVAYISSLTYPTTQQAVWDEICGKLGYTYDSSVTINPAYQIQAGPAGYSIRQVLGYIASANSASVFVGKDGKIKFRRFTASDSAVFEMTASDYIRAAQTNPVKTYTRVVVMYDTEDELTYEAGTGDDNHTLFVENPFATQEITNDLLSAFNGFSYQPVNMDARGFPQIEAGDRIRFGHNIESLAWQDANTAWEDTAYSWDGYTSGGITLALHNVFSFKGGLKMSVEAPSKSEQQSEFVVEGSLTQQVNRMNRDAVRLGKSYYGATLTRTEGLTIEREDHASKVILNSDKLSFQAGGVDKIYFDTVAGKYKFNGTLEASDGVFSGSLSAATGTFSGNLSAAGGTFSGTLVGVDGTFSGTITASSISGGTITGALIQTAESGIFPRSEMSSSNDMIGVYGSIDKFITLEALDPGYGVPLLQFSNGAVRTDLYQFPALFIMQSNTDMLIDSTNGEVRLGGTKVRIGSWNDLISTSNGGTLQQALDSKAESSAVNAKADLSYVDSNFAYNMAFDNSTRNLKIFSRNGVTLATVNIP</sequence>
<evidence type="ECO:0000313" key="1">
    <source>
        <dbReference type="EMBL" id="TFE30840.1"/>
    </source>
</evidence>